<evidence type="ECO:0000313" key="2">
    <source>
        <dbReference type="Proteomes" id="UP000464495"/>
    </source>
</evidence>
<sequence>MSYRYSAALQTAVYAALTGDAGVIAVLGDAIYDAPLPGPATEIPETYALIGEERVRDGSTKTNDGAVHELTVSVFTAAEGFRTAKEAAGAICAALDDGDLTLDVGHLVALRFLSARADRKSARTPRRIVLRFQAVIEAAD</sequence>
<accession>A0A6P1SZB2</accession>
<reference evidence="1 2" key="1">
    <citation type="submission" date="2019-12" db="EMBL/GenBank/DDBJ databases">
        <title>Complete genome sequence of Algicella marina strain 9Alg 56(T) isolated from the red alga Tichocarpus crinitus.</title>
        <authorList>
            <person name="Kim S.-G."/>
            <person name="Nedashkovskaya O.I."/>
        </authorList>
    </citation>
    <scope>NUCLEOTIDE SEQUENCE [LARGE SCALE GENOMIC DNA]</scope>
    <source>
        <strain evidence="1 2">9Alg 56</strain>
    </source>
</reference>
<dbReference type="EMBL" id="CP046620">
    <property type="protein sequence ID" value="QHQ34556.1"/>
    <property type="molecule type" value="Genomic_DNA"/>
</dbReference>
<dbReference type="InterPro" id="IPR053745">
    <property type="entry name" value="Viral_Tail_Comp_sf"/>
</dbReference>
<gene>
    <name evidence="1" type="ORF">GO499_04795</name>
</gene>
<organism evidence="1 2">
    <name type="scientific">Algicella marina</name>
    <dbReference type="NCBI Taxonomy" id="2683284"/>
    <lineage>
        <taxon>Bacteria</taxon>
        <taxon>Pseudomonadati</taxon>
        <taxon>Pseudomonadota</taxon>
        <taxon>Alphaproteobacteria</taxon>
        <taxon>Rhodobacterales</taxon>
        <taxon>Paracoccaceae</taxon>
        <taxon>Algicella</taxon>
    </lineage>
</organism>
<keyword evidence="2" id="KW-1185">Reference proteome</keyword>
<evidence type="ECO:0000313" key="1">
    <source>
        <dbReference type="EMBL" id="QHQ34556.1"/>
    </source>
</evidence>
<protein>
    <submittedName>
        <fullName evidence="1">DUF3168 domain-containing protein</fullName>
    </submittedName>
</protein>
<dbReference type="Proteomes" id="UP000464495">
    <property type="component" value="Chromosome"/>
</dbReference>
<dbReference type="AlphaFoldDB" id="A0A6P1SZB2"/>
<dbReference type="RefSeq" id="WP_161861126.1">
    <property type="nucleotide sequence ID" value="NZ_CP046620.1"/>
</dbReference>
<proteinExistence type="predicted"/>
<dbReference type="KEGG" id="amaq:GO499_04795"/>
<name>A0A6P1SZB2_9RHOB</name>
<dbReference type="Gene3D" id="3.30.2000.30">
    <property type="match status" value="1"/>
</dbReference>
<dbReference type="Pfam" id="PF11367">
    <property type="entry name" value="Tail_completion_gp17"/>
    <property type="match status" value="1"/>
</dbReference>
<dbReference type="InterPro" id="IPR021508">
    <property type="entry name" value="Gp17-like"/>
</dbReference>